<evidence type="ECO:0000256" key="7">
    <source>
        <dbReference type="ARBA" id="ARBA00022630"/>
    </source>
</evidence>
<evidence type="ECO:0000256" key="1">
    <source>
        <dbReference type="ARBA" id="ARBA00001974"/>
    </source>
</evidence>
<dbReference type="GO" id="GO:0005829">
    <property type="term" value="C:cytosol"/>
    <property type="evidence" value="ECO:0007669"/>
    <property type="project" value="TreeGrafter"/>
</dbReference>
<evidence type="ECO:0000256" key="14">
    <source>
        <dbReference type="ARBA" id="ARBA00023316"/>
    </source>
</evidence>
<evidence type="ECO:0000256" key="4">
    <source>
        <dbReference type="ARBA" id="ARBA00004752"/>
    </source>
</evidence>
<evidence type="ECO:0000256" key="6">
    <source>
        <dbReference type="ARBA" id="ARBA00022618"/>
    </source>
</evidence>
<sequence>MRQQKIDLHSYTSIGIGPKVDVLLPESEEDLFSFSEQKIIGNGTNLLIDENFNSNLICMNHLDSLEINENLIYAESGVLLSRLIGTCIRKGLNGLSALAGIPGSIGGLIYMNAGNIGKNSSLKKIRCFTKEKGVYDIDVPREKFSYRKSPFSDDVIIVGAFFEMKKSYGERVFEDVKKAILNKKQTQPIFEKSFGSVFKNPESVSAWKLIERCGLKGKEKGDAMISRKHCNFIVNRGNASFSDVMYLIELCMEKVYNEFSIMLEKEVVVLRGLNR</sequence>
<proteinExistence type="inferred from homology"/>
<evidence type="ECO:0000259" key="17">
    <source>
        <dbReference type="Pfam" id="PF01565"/>
    </source>
</evidence>
<dbReference type="GO" id="GO:0050660">
    <property type="term" value="F:flavin adenine dinucleotide binding"/>
    <property type="evidence" value="ECO:0007669"/>
    <property type="project" value="InterPro"/>
</dbReference>
<dbReference type="Pfam" id="PF02873">
    <property type="entry name" value="MurB_C"/>
    <property type="match status" value="1"/>
</dbReference>
<evidence type="ECO:0000256" key="11">
    <source>
        <dbReference type="ARBA" id="ARBA00022984"/>
    </source>
</evidence>
<dbReference type="SUPFAM" id="SSF56176">
    <property type="entry name" value="FAD-binding/transporter-associated domain-like"/>
    <property type="match status" value="1"/>
</dbReference>
<evidence type="ECO:0000259" key="18">
    <source>
        <dbReference type="Pfam" id="PF02873"/>
    </source>
</evidence>
<evidence type="ECO:0000256" key="2">
    <source>
        <dbReference type="ARBA" id="ARBA00003921"/>
    </source>
</evidence>
<keyword evidence="9 16" id="KW-0521">NADP</keyword>
<feature type="active site" evidence="16">
    <location>
        <position position="147"/>
    </location>
</feature>
<comment type="similarity">
    <text evidence="16">Belongs to the MurB family.</text>
</comment>
<dbReference type="NCBIfam" id="TIGR00179">
    <property type="entry name" value="murB"/>
    <property type="match status" value="1"/>
</dbReference>
<feature type="active site" evidence="16">
    <location>
        <position position="266"/>
    </location>
</feature>
<dbReference type="InterPro" id="IPR016167">
    <property type="entry name" value="FAD-bd_PCMH_sub1"/>
</dbReference>
<keyword evidence="13 16" id="KW-0131">Cell cycle</keyword>
<organism evidence="19 20">
    <name type="scientific">Muiribacterium halophilum</name>
    <dbReference type="NCBI Taxonomy" id="2053465"/>
    <lineage>
        <taxon>Bacteria</taxon>
        <taxon>Candidatus Muiribacteriota</taxon>
        <taxon>Candidatus Muiribacteriia</taxon>
        <taxon>Candidatus Muiribacteriales</taxon>
        <taxon>Candidatus Muiribacteriaceae</taxon>
        <taxon>Candidatus Muiribacterium</taxon>
    </lineage>
</organism>
<dbReference type="AlphaFoldDB" id="A0A2N5ZJR7"/>
<dbReference type="HAMAP" id="MF_00037">
    <property type="entry name" value="MurB"/>
    <property type="match status" value="1"/>
</dbReference>
<dbReference type="GO" id="GO:0051301">
    <property type="term" value="P:cell division"/>
    <property type="evidence" value="ECO:0007669"/>
    <property type="project" value="UniProtKB-KW"/>
</dbReference>
<dbReference type="Gene3D" id="3.30.465.10">
    <property type="match status" value="1"/>
</dbReference>
<comment type="function">
    <text evidence="2 16">Cell wall formation.</text>
</comment>
<keyword evidence="11 16" id="KW-0573">Peptidoglycan synthesis</keyword>
<accession>A0A2N5ZJR7</accession>
<keyword evidence="5 16" id="KW-0963">Cytoplasm</keyword>
<dbReference type="InterPro" id="IPR011601">
    <property type="entry name" value="MurB_C"/>
</dbReference>
<evidence type="ECO:0000256" key="10">
    <source>
        <dbReference type="ARBA" id="ARBA00022960"/>
    </source>
</evidence>
<keyword evidence="6 16" id="KW-0132">Cell division</keyword>
<dbReference type="InterPro" id="IPR003170">
    <property type="entry name" value="MurB"/>
</dbReference>
<feature type="active site" description="Proton donor" evidence="16">
    <location>
        <position position="196"/>
    </location>
</feature>
<evidence type="ECO:0000256" key="9">
    <source>
        <dbReference type="ARBA" id="ARBA00022857"/>
    </source>
</evidence>
<evidence type="ECO:0000256" key="5">
    <source>
        <dbReference type="ARBA" id="ARBA00022490"/>
    </source>
</evidence>
<dbReference type="InterPro" id="IPR006094">
    <property type="entry name" value="Oxid_FAD_bind_N"/>
</dbReference>
<dbReference type="GO" id="GO:0009252">
    <property type="term" value="P:peptidoglycan biosynthetic process"/>
    <property type="evidence" value="ECO:0007669"/>
    <property type="project" value="UniProtKB-UniRule"/>
</dbReference>
<dbReference type="Proteomes" id="UP000234857">
    <property type="component" value="Unassembled WGS sequence"/>
</dbReference>
<dbReference type="SUPFAM" id="SSF56194">
    <property type="entry name" value="Uridine diphospho-N-Acetylenolpyruvylglucosamine reductase, MurB, C-terminal domain"/>
    <property type="match status" value="1"/>
</dbReference>
<dbReference type="PANTHER" id="PTHR21071">
    <property type="entry name" value="UDP-N-ACETYLENOLPYRUVOYLGLUCOSAMINE REDUCTASE"/>
    <property type="match status" value="1"/>
</dbReference>
<dbReference type="Gene3D" id="3.30.43.10">
    <property type="entry name" value="Uridine Diphospho-n-acetylenolpyruvylglucosamine Reductase, domain 2"/>
    <property type="match status" value="1"/>
</dbReference>
<evidence type="ECO:0000256" key="13">
    <source>
        <dbReference type="ARBA" id="ARBA00023306"/>
    </source>
</evidence>
<evidence type="ECO:0000313" key="19">
    <source>
        <dbReference type="EMBL" id="PLX18940.1"/>
    </source>
</evidence>
<dbReference type="InterPro" id="IPR016169">
    <property type="entry name" value="FAD-bd_PCMH_sub2"/>
</dbReference>
<evidence type="ECO:0000256" key="12">
    <source>
        <dbReference type="ARBA" id="ARBA00023002"/>
    </source>
</evidence>
<name>A0A2N5ZJR7_MUIH1</name>
<comment type="catalytic activity">
    <reaction evidence="15 16">
        <text>UDP-N-acetyl-alpha-D-muramate + NADP(+) = UDP-N-acetyl-3-O-(1-carboxyvinyl)-alpha-D-glucosamine + NADPH + H(+)</text>
        <dbReference type="Rhea" id="RHEA:12248"/>
        <dbReference type="ChEBI" id="CHEBI:15378"/>
        <dbReference type="ChEBI" id="CHEBI:57783"/>
        <dbReference type="ChEBI" id="CHEBI:58349"/>
        <dbReference type="ChEBI" id="CHEBI:68483"/>
        <dbReference type="ChEBI" id="CHEBI:70757"/>
        <dbReference type="EC" id="1.3.1.98"/>
    </reaction>
</comment>
<comment type="cofactor">
    <cofactor evidence="1 16">
        <name>FAD</name>
        <dbReference type="ChEBI" id="CHEBI:57692"/>
    </cofactor>
</comment>
<dbReference type="EC" id="1.3.1.98" evidence="16"/>
<comment type="subcellular location">
    <subcellularLocation>
        <location evidence="3 16">Cytoplasm</location>
    </subcellularLocation>
</comment>
<dbReference type="InterPro" id="IPR036318">
    <property type="entry name" value="FAD-bd_PCMH-like_sf"/>
</dbReference>
<keyword evidence="14 16" id="KW-0961">Cell wall biogenesis/degradation</keyword>
<keyword evidence="8 16" id="KW-0274">FAD</keyword>
<dbReference type="PANTHER" id="PTHR21071:SF4">
    <property type="entry name" value="UDP-N-ACETYLENOLPYRUVOYLGLUCOSAMINE REDUCTASE"/>
    <property type="match status" value="1"/>
</dbReference>
<gene>
    <name evidence="16 19" type="primary">murB</name>
    <name evidence="19" type="ORF">C0601_03300</name>
</gene>
<feature type="domain" description="UDP-N-acetylenolpyruvoylglucosamine reductase C-terminal" evidence="18">
    <location>
        <begin position="172"/>
        <end position="269"/>
    </location>
</feature>
<reference evidence="19 20" key="1">
    <citation type="submission" date="2017-11" db="EMBL/GenBank/DDBJ databases">
        <title>Genome-resolved metagenomics identifies genetic mobility, metabolic interactions, and unexpected diversity in perchlorate-reducing communities.</title>
        <authorList>
            <person name="Barnum T.P."/>
            <person name="Figueroa I.A."/>
            <person name="Carlstrom C.I."/>
            <person name="Lucas L.N."/>
            <person name="Engelbrektson A.L."/>
            <person name="Coates J.D."/>
        </authorList>
    </citation>
    <scope>NUCLEOTIDE SEQUENCE [LARGE SCALE GENOMIC DNA]</scope>
    <source>
        <strain evidence="19">BM706</strain>
    </source>
</reference>
<evidence type="ECO:0000256" key="15">
    <source>
        <dbReference type="ARBA" id="ARBA00048914"/>
    </source>
</evidence>
<comment type="pathway">
    <text evidence="4 16">Cell wall biogenesis; peptidoglycan biosynthesis.</text>
</comment>
<dbReference type="InterPro" id="IPR036635">
    <property type="entry name" value="MurB_C_sf"/>
</dbReference>
<dbReference type="Gene3D" id="3.90.78.10">
    <property type="entry name" value="UDP-N-acetylenolpyruvoylglucosamine reductase, C-terminal domain"/>
    <property type="match status" value="1"/>
</dbReference>
<evidence type="ECO:0000256" key="8">
    <source>
        <dbReference type="ARBA" id="ARBA00022827"/>
    </source>
</evidence>
<dbReference type="UniPathway" id="UPA00219"/>
<feature type="domain" description="FAD linked oxidase N-terminal" evidence="17">
    <location>
        <begin position="39"/>
        <end position="118"/>
    </location>
</feature>
<evidence type="ECO:0000256" key="16">
    <source>
        <dbReference type="HAMAP-Rule" id="MF_00037"/>
    </source>
</evidence>
<evidence type="ECO:0000313" key="20">
    <source>
        <dbReference type="Proteomes" id="UP000234857"/>
    </source>
</evidence>
<evidence type="ECO:0000256" key="3">
    <source>
        <dbReference type="ARBA" id="ARBA00004496"/>
    </source>
</evidence>
<keyword evidence="7 16" id="KW-0285">Flavoprotein</keyword>
<dbReference type="GO" id="GO:0008762">
    <property type="term" value="F:UDP-N-acetylmuramate dehydrogenase activity"/>
    <property type="evidence" value="ECO:0007669"/>
    <property type="project" value="UniProtKB-UniRule"/>
</dbReference>
<comment type="caution">
    <text evidence="19">The sequence shown here is derived from an EMBL/GenBank/DDBJ whole genome shotgun (WGS) entry which is preliminary data.</text>
</comment>
<dbReference type="GO" id="GO:0008360">
    <property type="term" value="P:regulation of cell shape"/>
    <property type="evidence" value="ECO:0007669"/>
    <property type="project" value="UniProtKB-KW"/>
</dbReference>
<dbReference type="Pfam" id="PF01565">
    <property type="entry name" value="FAD_binding_4"/>
    <property type="match status" value="1"/>
</dbReference>
<dbReference type="EMBL" id="PKTG01000045">
    <property type="protein sequence ID" value="PLX18940.1"/>
    <property type="molecule type" value="Genomic_DNA"/>
</dbReference>
<dbReference type="GO" id="GO:0071555">
    <property type="term" value="P:cell wall organization"/>
    <property type="evidence" value="ECO:0007669"/>
    <property type="project" value="UniProtKB-KW"/>
</dbReference>
<keyword evidence="12 16" id="KW-0560">Oxidoreductase</keyword>
<keyword evidence="10 16" id="KW-0133">Cell shape</keyword>
<protein>
    <recommendedName>
        <fullName evidence="16">UDP-N-acetylenolpyruvoylglucosamine reductase</fullName>
        <ecNumber evidence="16">1.3.1.98</ecNumber>
    </recommendedName>
    <alternativeName>
        <fullName evidence="16">UDP-N-acetylmuramate dehydrogenase</fullName>
    </alternativeName>
</protein>